<name>A0A8H4L5V4_9HYPO</name>
<gene>
    <name evidence="3" type="ORF">FALBO_10514</name>
</gene>
<feature type="compositionally biased region" description="Basic and acidic residues" evidence="1">
    <location>
        <begin position="793"/>
        <end position="805"/>
    </location>
</feature>
<evidence type="ECO:0000313" key="3">
    <source>
        <dbReference type="EMBL" id="KAF4462671.1"/>
    </source>
</evidence>
<dbReference type="Proteomes" id="UP000554235">
    <property type="component" value="Unassembled WGS sequence"/>
</dbReference>
<keyword evidence="4" id="KW-1185">Reference proteome</keyword>
<dbReference type="InterPro" id="IPR000182">
    <property type="entry name" value="GNAT_dom"/>
</dbReference>
<dbReference type="OrthoDB" id="5081713at2759"/>
<evidence type="ECO:0000313" key="4">
    <source>
        <dbReference type="Proteomes" id="UP000554235"/>
    </source>
</evidence>
<feature type="compositionally biased region" description="Polar residues" evidence="1">
    <location>
        <begin position="586"/>
        <end position="599"/>
    </location>
</feature>
<dbReference type="PROSITE" id="PS51186">
    <property type="entry name" value="GNAT"/>
    <property type="match status" value="1"/>
</dbReference>
<dbReference type="EMBL" id="JAADYS010001496">
    <property type="protein sequence ID" value="KAF4462671.1"/>
    <property type="molecule type" value="Genomic_DNA"/>
</dbReference>
<feature type="domain" description="N-acetyltransferase" evidence="2">
    <location>
        <begin position="23"/>
        <end position="207"/>
    </location>
</feature>
<dbReference type="SUPFAM" id="SSF55729">
    <property type="entry name" value="Acyl-CoA N-acyltransferases (Nat)"/>
    <property type="match status" value="1"/>
</dbReference>
<dbReference type="Gene3D" id="3.40.630.30">
    <property type="match status" value="1"/>
</dbReference>
<organism evidence="3 4">
    <name type="scientific">Fusarium albosuccineum</name>
    <dbReference type="NCBI Taxonomy" id="1237068"/>
    <lineage>
        <taxon>Eukaryota</taxon>
        <taxon>Fungi</taxon>
        <taxon>Dikarya</taxon>
        <taxon>Ascomycota</taxon>
        <taxon>Pezizomycotina</taxon>
        <taxon>Sordariomycetes</taxon>
        <taxon>Hypocreomycetidae</taxon>
        <taxon>Hypocreales</taxon>
        <taxon>Nectriaceae</taxon>
        <taxon>Fusarium</taxon>
        <taxon>Fusarium decemcellulare species complex</taxon>
    </lineage>
</organism>
<evidence type="ECO:0000259" key="2">
    <source>
        <dbReference type="PROSITE" id="PS51186"/>
    </source>
</evidence>
<feature type="region of interest" description="Disordered" evidence="1">
    <location>
        <begin position="631"/>
        <end position="654"/>
    </location>
</feature>
<dbReference type="Pfam" id="PF13302">
    <property type="entry name" value="Acetyltransf_3"/>
    <property type="match status" value="1"/>
</dbReference>
<feature type="compositionally biased region" description="Low complexity" evidence="1">
    <location>
        <begin position="776"/>
        <end position="790"/>
    </location>
</feature>
<feature type="region of interest" description="Disordered" evidence="1">
    <location>
        <begin position="766"/>
        <end position="816"/>
    </location>
</feature>
<reference evidence="3 4" key="1">
    <citation type="submission" date="2020-01" db="EMBL/GenBank/DDBJ databases">
        <title>Identification and distribution of gene clusters putatively required for synthesis of sphingolipid metabolism inhibitors in phylogenetically diverse species of the filamentous fungus Fusarium.</title>
        <authorList>
            <person name="Kim H.-S."/>
            <person name="Busman M."/>
            <person name="Brown D.W."/>
            <person name="Divon H."/>
            <person name="Uhlig S."/>
            <person name="Proctor R.H."/>
        </authorList>
    </citation>
    <scope>NUCLEOTIDE SEQUENCE [LARGE SCALE GENOMIC DNA]</scope>
    <source>
        <strain evidence="3 4">NRRL 20459</strain>
    </source>
</reference>
<proteinExistence type="predicted"/>
<dbReference type="GO" id="GO:0016747">
    <property type="term" value="F:acyltransferase activity, transferring groups other than amino-acyl groups"/>
    <property type="evidence" value="ECO:0007669"/>
    <property type="project" value="InterPro"/>
</dbReference>
<accession>A0A8H4L5V4</accession>
<evidence type="ECO:0000256" key="1">
    <source>
        <dbReference type="SAM" id="MobiDB-lite"/>
    </source>
</evidence>
<sequence length="816" mass="89312">MASSEDLQFSHLTVTLSSPILPITLRAPRSDEGAVYAALLANGFPGSGQTFDTAWGNAAVIRHREAAAVPTIVSNTSGTVIGGPARVNLVIVEHGGEEKVVGLGGFGSIKTWQRDGKTIRAGDAGVLLDTGAQGNGYGREAMLLAMDWAAAPASEGGLQLDIITITTLADNEPMIGLVQKKLGLEGKGLLRPAEFDKEKLEMYYEITAEDWRAWRSPSVSRCNYYYDAFTAGSNKSWKLFEGSVNDSSDLSRFEREKCPKPDYAFYLPMYHLNDKQAIPKVASPKGRQWHNAQEPSLVGNFSWSGLKELFHFGLRPTPFRVFHKPPQEANLNSYPWLLIEHKKEEVSGAERTVCCQAANGAACGVRLNAIAARYAMTLPGLAHIPPLPAVTTIGSKVKVWVAYYAEDFHAPSSGLYYSDDVTWERRKKGTVMRAIWEGDVIKLDDVVKFGAILENTYTWAMRVFKPLMSSYIQQWRHIHCEVGMFVASSEIFRREQTAARYQSVIPMVQDLLDNHSYMEVDDNKHPRVTPMLLGMLVQQIVTSERQLMVDEMERLVNEKLATLNMGRQTTVPQRPITGTPMLRETSAASEQSTALSLGPTNGDPDDSSYQDSQATGSPKSFAGLFSLLQHGASTHSPSQTRSPIRSATPTPAVSTYDRTVAERVPSTPDPGHGVYTPLSGSSFMGPSRVTTPTANGPLSLGSPVHLGTPGSNLLFQRSSPEISTRKAPARTTLFQFPDGGPKWPLGEVTPRIVSSSNDPVIDWSALRRPIKPPTPSNAQSQSSSSKPSVSRNGFEEKEQIEDKNVIDLTNDSQISQ</sequence>
<dbReference type="AlphaFoldDB" id="A0A8H4L5V4"/>
<protein>
    <recommendedName>
        <fullName evidence="2">N-acetyltransferase domain-containing protein</fullName>
    </recommendedName>
</protein>
<dbReference type="InterPro" id="IPR016181">
    <property type="entry name" value="Acyl_CoA_acyltransferase"/>
</dbReference>
<feature type="region of interest" description="Disordered" evidence="1">
    <location>
        <begin position="584"/>
        <end position="616"/>
    </location>
</feature>
<feature type="compositionally biased region" description="Polar residues" evidence="1">
    <location>
        <begin position="807"/>
        <end position="816"/>
    </location>
</feature>
<comment type="caution">
    <text evidence="3">The sequence shown here is derived from an EMBL/GenBank/DDBJ whole genome shotgun (WGS) entry which is preliminary data.</text>
</comment>